<dbReference type="EC" id="5.6.2.4" evidence="11"/>
<feature type="binding site" evidence="11">
    <location>
        <position position="396"/>
    </location>
    <ligand>
        <name>Zn(2+)</name>
        <dbReference type="ChEBI" id="CHEBI:29105"/>
        <label>1</label>
    </ligand>
</feature>
<dbReference type="PROSITE" id="PS51192">
    <property type="entry name" value="HELICASE_ATP_BIND_1"/>
    <property type="match status" value="1"/>
</dbReference>
<dbReference type="Gene3D" id="3.40.1440.60">
    <property type="entry name" value="PriA, 3(prime) DNA-binding domain"/>
    <property type="match status" value="1"/>
</dbReference>
<keyword evidence="8 11" id="KW-0067">ATP-binding</keyword>
<evidence type="ECO:0000256" key="3">
    <source>
        <dbReference type="ARBA" id="ARBA00022723"/>
    </source>
</evidence>
<dbReference type="SUPFAM" id="SSF52540">
    <property type="entry name" value="P-loop containing nucleoside triphosphate hydrolases"/>
    <property type="match status" value="1"/>
</dbReference>
<dbReference type="Proteomes" id="UP001291687">
    <property type="component" value="Unassembled WGS sequence"/>
</dbReference>
<feature type="binding site" evidence="11">
    <location>
        <position position="365"/>
    </location>
    <ligand>
        <name>Zn(2+)</name>
        <dbReference type="ChEBI" id="CHEBI:29105"/>
        <label>2</label>
    </ligand>
</feature>
<keyword evidence="7 11" id="KW-0862">Zinc</keyword>
<evidence type="ECO:0000256" key="1">
    <source>
        <dbReference type="ARBA" id="ARBA00022515"/>
    </source>
</evidence>
<feature type="binding site" evidence="11">
    <location>
        <position position="386"/>
    </location>
    <ligand>
        <name>Zn(2+)</name>
        <dbReference type="ChEBI" id="CHEBI:29105"/>
        <label>2</label>
    </ligand>
</feature>
<name>A0ABU5NAC1_9RICK</name>
<dbReference type="HAMAP" id="MF_00983">
    <property type="entry name" value="PriA"/>
    <property type="match status" value="1"/>
</dbReference>
<dbReference type="RefSeq" id="WP_322776025.1">
    <property type="nucleotide sequence ID" value="NZ_JARJFB010000002.1"/>
</dbReference>
<dbReference type="CDD" id="cd17929">
    <property type="entry name" value="DEXHc_priA"/>
    <property type="match status" value="1"/>
</dbReference>
<proteinExistence type="inferred from homology"/>
<comment type="catalytic activity">
    <reaction evidence="11">
        <text>Couples ATP hydrolysis with the unwinding of duplex DNA by translocating in the 3'-5' direction.</text>
        <dbReference type="EC" id="5.6.2.4"/>
    </reaction>
</comment>
<dbReference type="InterPro" id="IPR014001">
    <property type="entry name" value="Helicase_ATP-bd"/>
</dbReference>
<keyword evidence="3 11" id="KW-0479">Metal-binding</keyword>
<comment type="subunit">
    <text evidence="11">Component of the replication restart primosome.</text>
</comment>
<evidence type="ECO:0000256" key="11">
    <source>
        <dbReference type="HAMAP-Rule" id="MF_00983"/>
    </source>
</evidence>
<evidence type="ECO:0000256" key="7">
    <source>
        <dbReference type="ARBA" id="ARBA00022833"/>
    </source>
</evidence>
<dbReference type="Pfam" id="PF00270">
    <property type="entry name" value="DEAD"/>
    <property type="match status" value="1"/>
</dbReference>
<keyword evidence="5 11" id="KW-0378">Hydrolase</keyword>
<dbReference type="Pfam" id="PF17764">
    <property type="entry name" value="PriA_3primeBD"/>
    <property type="match status" value="1"/>
</dbReference>
<sequence length="646" mass="72210">MQVIKVLVPIAGMFPLDYTTDTMYEVGDLVIVPFRNKEITAIVWEINCPKPSRVLRSVIGKCVFAARLPESTLSMIKRASSYYLAELGSVAKLVLPVDVNQLPIKIKDQSMSFDQSLPPLSLEQQEVLAKLENSKIPILIKGVTGSGKTEIYFHAIMNYLKSGKQALIMLPEISLSQQIISRFTQRFGFEPVIWNSKVSKVQKKRILRGIITGTVKVVIGARSALFLPYKNLGIIVVDEEHDSSYKQFEGVLYNARDMAVLRGAIEGCQIALVSATPSIESLYNSRINKYQLIELKDRYNQAILPEIQIIDMRQESLSKNSWLSTKVVKAIKLTLEKKQQVLIFLNRKGYAPLILCKACGYRASCKSCSASMVLHKETNRLECHYCGSVSSIPSSCPDCTQSDSLILCGPGIERIAEEVINLFPSSKTIAVSRDQSSFDGKMEELLKAMENGEIDILIGTQIITKGYHFSKLTLVIVVDADVGFVGGDLRASERTFQLLNQVGGRAGRESIKGLVMLQTYVPDHKVIGAFVNNKENDFFEEELESRRIAVMPPFARIAAITITGNNSNKTKEMAKKFLSFAPRSDVRILGPAEAMMYKLSGKYRYKILVIALRDFNLQKYLKLWKDSAEIPSSFQVKIDIDPQSLL</sequence>
<dbReference type="EMBL" id="JARJFB010000002">
    <property type="protein sequence ID" value="MEA0970121.1"/>
    <property type="molecule type" value="Genomic_DNA"/>
</dbReference>
<dbReference type="InterPro" id="IPR027417">
    <property type="entry name" value="P-loop_NTPase"/>
</dbReference>
<dbReference type="PANTHER" id="PTHR30580">
    <property type="entry name" value="PRIMOSOMAL PROTEIN N"/>
    <property type="match status" value="1"/>
</dbReference>
<comment type="similarity">
    <text evidence="11">Belongs to the helicase family. PriA subfamily.</text>
</comment>
<dbReference type="Pfam" id="PF18074">
    <property type="entry name" value="PriA_C"/>
    <property type="match status" value="1"/>
</dbReference>
<dbReference type="InterPro" id="IPR041236">
    <property type="entry name" value="PriA_C"/>
</dbReference>
<keyword evidence="14" id="KW-1185">Reference proteome</keyword>
<feature type="binding site" evidence="11">
    <location>
        <position position="359"/>
    </location>
    <ligand>
        <name>Zn(2+)</name>
        <dbReference type="ChEBI" id="CHEBI:29105"/>
        <label>1</label>
    </ligand>
</feature>
<comment type="function">
    <text evidence="11">Initiates the restart of stalled replication forks, which reloads the replicative helicase on sites other than the origin of replication. Recognizes and binds to abandoned replication forks and remodels them to uncover a helicase loading site. Promotes assembly of the primosome at these replication forks.</text>
</comment>
<dbReference type="PANTHER" id="PTHR30580:SF0">
    <property type="entry name" value="PRIMOSOMAL PROTEIN N"/>
    <property type="match status" value="1"/>
</dbReference>
<feature type="binding site" evidence="11">
    <location>
        <position position="368"/>
    </location>
    <ligand>
        <name>Zn(2+)</name>
        <dbReference type="ChEBI" id="CHEBI:29105"/>
        <label>2</label>
    </ligand>
</feature>
<evidence type="ECO:0000256" key="6">
    <source>
        <dbReference type="ARBA" id="ARBA00022806"/>
    </source>
</evidence>
<evidence type="ECO:0000313" key="14">
    <source>
        <dbReference type="Proteomes" id="UP001291687"/>
    </source>
</evidence>
<evidence type="ECO:0000256" key="10">
    <source>
        <dbReference type="ARBA" id="ARBA00023235"/>
    </source>
</evidence>
<accession>A0ABU5NAC1</accession>
<dbReference type="InterPro" id="IPR001650">
    <property type="entry name" value="Helicase_C-like"/>
</dbReference>
<comment type="caution">
    <text evidence="13">The sequence shown here is derived from an EMBL/GenBank/DDBJ whole genome shotgun (WGS) entry which is preliminary data.</text>
</comment>
<evidence type="ECO:0000256" key="8">
    <source>
        <dbReference type="ARBA" id="ARBA00022840"/>
    </source>
</evidence>
<evidence type="ECO:0000256" key="2">
    <source>
        <dbReference type="ARBA" id="ARBA00022705"/>
    </source>
</evidence>
<gene>
    <name evidence="11" type="primary">priA</name>
    <name evidence="13" type="ORF">Megvenef_00070</name>
</gene>
<dbReference type="SMART" id="SM00487">
    <property type="entry name" value="DEXDc"/>
    <property type="match status" value="1"/>
</dbReference>
<dbReference type="InterPro" id="IPR005259">
    <property type="entry name" value="PriA"/>
</dbReference>
<protein>
    <recommendedName>
        <fullName evidence="11">Replication restart protein PriA</fullName>
    </recommendedName>
    <alternativeName>
        <fullName evidence="11">ATP-dependent DNA helicase PriA</fullName>
        <ecNumber evidence="11">5.6.2.4</ecNumber>
    </alternativeName>
    <alternativeName>
        <fullName evidence="11">DNA 3'-5' helicase PriA</fullName>
    </alternativeName>
</protein>
<organism evidence="13 14">
    <name type="scientific">Candidatus Megaera venefica</name>
    <dbReference type="NCBI Taxonomy" id="2055910"/>
    <lineage>
        <taxon>Bacteria</taxon>
        <taxon>Pseudomonadati</taxon>
        <taxon>Pseudomonadota</taxon>
        <taxon>Alphaproteobacteria</taxon>
        <taxon>Rickettsiales</taxon>
        <taxon>Rickettsiaceae</taxon>
        <taxon>Candidatus Megaera</taxon>
    </lineage>
</organism>
<evidence type="ECO:0000256" key="9">
    <source>
        <dbReference type="ARBA" id="ARBA00023125"/>
    </source>
</evidence>
<feature type="binding site" evidence="11">
    <location>
        <position position="356"/>
    </location>
    <ligand>
        <name>Zn(2+)</name>
        <dbReference type="ChEBI" id="CHEBI:29105"/>
        <label>1</label>
    </ligand>
</feature>
<keyword evidence="2 11" id="KW-0235">DNA replication</keyword>
<evidence type="ECO:0000256" key="5">
    <source>
        <dbReference type="ARBA" id="ARBA00022801"/>
    </source>
</evidence>
<reference evidence="13 14" key="1">
    <citation type="submission" date="2023-03" db="EMBL/GenBank/DDBJ databases">
        <title>Host association and intracellularity evolved multiple times independently in the Rickettsiales.</title>
        <authorList>
            <person name="Castelli M."/>
            <person name="Nardi T."/>
            <person name="Gammuto L."/>
            <person name="Bellinzona G."/>
            <person name="Sabaneyeva E."/>
            <person name="Potekhin A."/>
            <person name="Serra V."/>
            <person name="Petroni G."/>
            <person name="Sassera D."/>
        </authorList>
    </citation>
    <scope>NUCLEOTIDE SEQUENCE [LARGE SCALE GENOMIC DNA]</scope>
    <source>
        <strain evidence="13 14">Sr 2-6</strain>
    </source>
</reference>
<dbReference type="CDD" id="cd18804">
    <property type="entry name" value="SF2_C_priA"/>
    <property type="match status" value="1"/>
</dbReference>
<dbReference type="NCBIfam" id="TIGR00595">
    <property type="entry name" value="priA"/>
    <property type="match status" value="1"/>
</dbReference>
<feature type="domain" description="Helicase ATP-binding" evidence="12">
    <location>
        <begin position="129"/>
        <end position="295"/>
    </location>
</feature>
<dbReference type="InterPro" id="IPR042115">
    <property type="entry name" value="PriA_3primeBD_sf"/>
</dbReference>
<dbReference type="Gene3D" id="3.40.50.300">
    <property type="entry name" value="P-loop containing nucleotide triphosphate hydrolases"/>
    <property type="match status" value="2"/>
</dbReference>
<dbReference type="InterPro" id="IPR011545">
    <property type="entry name" value="DEAD/DEAH_box_helicase_dom"/>
</dbReference>
<feature type="binding site" evidence="11">
    <location>
        <position position="383"/>
    </location>
    <ligand>
        <name>Zn(2+)</name>
        <dbReference type="ChEBI" id="CHEBI:29105"/>
        <label>2</label>
    </ligand>
</feature>
<comment type="catalytic activity">
    <reaction evidence="11">
        <text>ATP + H2O = ADP + phosphate + H(+)</text>
        <dbReference type="Rhea" id="RHEA:13065"/>
        <dbReference type="ChEBI" id="CHEBI:15377"/>
        <dbReference type="ChEBI" id="CHEBI:15378"/>
        <dbReference type="ChEBI" id="CHEBI:30616"/>
        <dbReference type="ChEBI" id="CHEBI:43474"/>
        <dbReference type="ChEBI" id="CHEBI:456216"/>
        <dbReference type="EC" id="5.6.2.4"/>
    </reaction>
</comment>
<keyword evidence="9 11" id="KW-0238">DNA-binding</keyword>
<feature type="binding site" evidence="11">
    <location>
        <position position="399"/>
    </location>
    <ligand>
        <name>Zn(2+)</name>
        <dbReference type="ChEBI" id="CHEBI:29105"/>
        <label>1</label>
    </ligand>
</feature>
<keyword evidence="10 11" id="KW-0413">Isomerase</keyword>
<comment type="cofactor">
    <cofactor evidence="11">
        <name>Zn(2+)</name>
        <dbReference type="ChEBI" id="CHEBI:29105"/>
    </cofactor>
    <text evidence="11">Binds 2 zinc ions per subunit.</text>
</comment>
<dbReference type="InterPro" id="IPR040498">
    <property type="entry name" value="PriA_CRR"/>
</dbReference>
<evidence type="ECO:0000256" key="4">
    <source>
        <dbReference type="ARBA" id="ARBA00022741"/>
    </source>
</evidence>
<evidence type="ECO:0000259" key="12">
    <source>
        <dbReference type="PROSITE" id="PS51192"/>
    </source>
</evidence>
<dbReference type="Pfam" id="PF18319">
    <property type="entry name" value="Zn_ribbon_PriA"/>
    <property type="match status" value="1"/>
</dbReference>
<keyword evidence="4 11" id="KW-0547">Nucleotide-binding</keyword>
<evidence type="ECO:0000313" key="13">
    <source>
        <dbReference type="EMBL" id="MEA0970121.1"/>
    </source>
</evidence>
<dbReference type="SMART" id="SM00490">
    <property type="entry name" value="HELICc"/>
    <property type="match status" value="1"/>
</dbReference>
<keyword evidence="1 11" id="KW-0639">Primosome</keyword>
<dbReference type="Pfam" id="PF00271">
    <property type="entry name" value="Helicase_C"/>
    <property type="match status" value="1"/>
</dbReference>
<keyword evidence="6 11" id="KW-0347">Helicase</keyword>
<dbReference type="InterPro" id="IPR041222">
    <property type="entry name" value="PriA_3primeBD"/>
</dbReference>